<evidence type="ECO:0000259" key="7">
    <source>
        <dbReference type="Pfam" id="PF07980"/>
    </source>
</evidence>
<dbReference type="EMBL" id="CBAT010000173">
    <property type="protein sequence ID" value="CCZ87561.1"/>
    <property type="molecule type" value="Genomic_DNA"/>
</dbReference>
<feature type="signal peptide" evidence="6">
    <location>
        <begin position="1"/>
        <end position="20"/>
    </location>
</feature>
<dbReference type="SUPFAM" id="SSF48452">
    <property type="entry name" value="TPR-like"/>
    <property type="match status" value="1"/>
</dbReference>
<keyword evidence="4" id="KW-0472">Membrane</keyword>
<keyword evidence="3 6" id="KW-0732">Signal</keyword>
<evidence type="ECO:0000256" key="3">
    <source>
        <dbReference type="ARBA" id="ARBA00022729"/>
    </source>
</evidence>
<evidence type="ECO:0000256" key="6">
    <source>
        <dbReference type="SAM" id="SignalP"/>
    </source>
</evidence>
<comment type="similarity">
    <text evidence="2">Belongs to the SusD family.</text>
</comment>
<evidence type="ECO:0000313" key="9">
    <source>
        <dbReference type="EMBL" id="CCZ87561.1"/>
    </source>
</evidence>
<dbReference type="GO" id="GO:0009279">
    <property type="term" value="C:cell outer membrane"/>
    <property type="evidence" value="ECO:0007669"/>
    <property type="project" value="UniProtKB-SubCell"/>
</dbReference>
<evidence type="ECO:0000256" key="2">
    <source>
        <dbReference type="ARBA" id="ARBA00006275"/>
    </source>
</evidence>
<evidence type="ECO:0000313" key="10">
    <source>
        <dbReference type="Proteomes" id="UP000018372"/>
    </source>
</evidence>
<dbReference type="InterPro" id="IPR011990">
    <property type="entry name" value="TPR-like_helical_dom_sf"/>
</dbReference>
<evidence type="ECO:0000256" key="5">
    <source>
        <dbReference type="ARBA" id="ARBA00023237"/>
    </source>
</evidence>
<gene>
    <name evidence="9" type="ORF">BN536_02334</name>
</gene>
<dbReference type="CDD" id="cd08977">
    <property type="entry name" value="SusD"/>
    <property type="match status" value="1"/>
</dbReference>
<dbReference type="Proteomes" id="UP000018372">
    <property type="component" value="Unassembled WGS sequence"/>
</dbReference>
<sequence>MKIYCLSLALAGLFCFSSCSDFLEEYDPNKIPASTYYQTEDDIRMAANGAYAALRGNGYYKNMYLYTDVRSENTTLQDPGAGGGINYQFFNYTLSTDNSQVKTHWADLYKCVTRSNIILDQIDGISFADDTEKQKLKAEMYFLRALTYYHLVMQFGDVPLVTKELKTKEEIQEHTARDPKSKVYDLIIDDLTKVTESPLPDNQTGDGIGRASKAAAYGLLGKVYLSKAADEDFQAEREANLKSAKSNLEAVWKMRPFGTLNEISYADVFDKDAQEKCTEIIFRVMYEGGNSSLASNYAYIFQPTSQTGLTSQKSGTGNNIPTEDMMNAYEPGDMRKDISCGTSSGVNYVKKYTDLDDVNGYGDNDWIILRYADIALMLAEVKMHLNETDAVNYLNMVRERAGLPDYTGSNLRDAILQERRVELAFEGQSWYDLLRLYSHQELLSVMQKKNPNFSEKDFLLPIPYDEHKLDPERMYQNKGYN</sequence>
<accession>R5VVL4</accession>
<dbReference type="Pfam" id="PF14322">
    <property type="entry name" value="SusD-like_3"/>
    <property type="match status" value="1"/>
</dbReference>
<protein>
    <recommendedName>
        <fullName evidence="11">RagB/SusD family nutrient uptake outer membrane protein</fullName>
    </recommendedName>
</protein>
<evidence type="ECO:0000259" key="8">
    <source>
        <dbReference type="Pfam" id="PF14322"/>
    </source>
</evidence>
<feature type="chain" id="PRO_5004395758" description="RagB/SusD family nutrient uptake outer membrane protein" evidence="6">
    <location>
        <begin position="21"/>
        <end position="481"/>
    </location>
</feature>
<organism evidence="9 10">
    <name type="scientific">Phocaeicola plebeius CAG:211</name>
    <dbReference type="NCBI Taxonomy" id="1263052"/>
    <lineage>
        <taxon>Bacteria</taxon>
        <taxon>Pseudomonadati</taxon>
        <taxon>Bacteroidota</taxon>
        <taxon>Bacteroidia</taxon>
        <taxon>Bacteroidales</taxon>
        <taxon>Bacteroidaceae</taxon>
        <taxon>Phocaeicola</taxon>
    </lineage>
</organism>
<dbReference type="InterPro" id="IPR033985">
    <property type="entry name" value="SusD-like_N"/>
</dbReference>
<reference evidence="9" key="1">
    <citation type="submission" date="2012-11" db="EMBL/GenBank/DDBJ databases">
        <title>Dependencies among metagenomic species, viruses, plasmids and units of genetic variation.</title>
        <authorList>
            <person name="Nielsen H.B."/>
            <person name="Almeida M."/>
            <person name="Juncker A.S."/>
            <person name="Rasmussen S."/>
            <person name="Li J."/>
            <person name="Sunagawa S."/>
            <person name="Plichta D."/>
            <person name="Gautier L."/>
            <person name="Le Chatelier E."/>
            <person name="Peletier E."/>
            <person name="Bonde I."/>
            <person name="Nielsen T."/>
            <person name="Manichanh C."/>
            <person name="Arumugam M."/>
            <person name="Batto J."/>
            <person name="Santos M.B.Q.D."/>
            <person name="Blom N."/>
            <person name="Borruel N."/>
            <person name="Burgdorf K.S."/>
            <person name="Boumezbeur F."/>
            <person name="Casellas F."/>
            <person name="Dore J."/>
            <person name="Guarner F."/>
            <person name="Hansen T."/>
            <person name="Hildebrand F."/>
            <person name="Kaas R.S."/>
            <person name="Kennedy S."/>
            <person name="Kristiansen K."/>
            <person name="Kultima J.R."/>
            <person name="Leonard P."/>
            <person name="Levenez F."/>
            <person name="Lund O."/>
            <person name="Moumen B."/>
            <person name="Le Paslier D."/>
            <person name="Pons N."/>
            <person name="Pedersen O."/>
            <person name="Prifti E."/>
            <person name="Qin J."/>
            <person name="Raes J."/>
            <person name="Tap J."/>
            <person name="Tims S."/>
            <person name="Ussery D.W."/>
            <person name="Yamada T."/>
            <person name="MetaHit consortium"/>
            <person name="Renault P."/>
            <person name="Sicheritz-Ponten T."/>
            <person name="Bork P."/>
            <person name="Wang J."/>
            <person name="Brunak S."/>
            <person name="Ehrlich S.D."/>
        </authorList>
    </citation>
    <scope>NUCLEOTIDE SEQUENCE [LARGE SCALE GENOMIC DNA]</scope>
</reference>
<evidence type="ECO:0008006" key="11">
    <source>
        <dbReference type="Google" id="ProtNLM"/>
    </source>
</evidence>
<dbReference type="AlphaFoldDB" id="R5VVL4"/>
<dbReference type="Gene3D" id="1.25.40.390">
    <property type="match status" value="1"/>
</dbReference>
<name>R5VVL4_9BACT</name>
<dbReference type="RefSeq" id="WP_022054512.1">
    <property type="nucleotide sequence ID" value="NZ_HF998199.1"/>
</dbReference>
<proteinExistence type="inferred from homology"/>
<comment type="subcellular location">
    <subcellularLocation>
        <location evidence="1">Cell outer membrane</location>
    </subcellularLocation>
</comment>
<evidence type="ECO:0000256" key="1">
    <source>
        <dbReference type="ARBA" id="ARBA00004442"/>
    </source>
</evidence>
<evidence type="ECO:0000256" key="4">
    <source>
        <dbReference type="ARBA" id="ARBA00023136"/>
    </source>
</evidence>
<keyword evidence="5" id="KW-0998">Cell outer membrane</keyword>
<comment type="caution">
    <text evidence="9">The sequence shown here is derived from an EMBL/GenBank/DDBJ whole genome shotgun (WGS) entry which is preliminary data.</text>
</comment>
<dbReference type="InterPro" id="IPR012944">
    <property type="entry name" value="SusD_RagB_dom"/>
</dbReference>
<dbReference type="Pfam" id="PF07980">
    <property type="entry name" value="SusD_RagB"/>
    <property type="match status" value="1"/>
</dbReference>
<feature type="domain" description="SusD-like N-terminal" evidence="8">
    <location>
        <begin position="21"/>
        <end position="225"/>
    </location>
</feature>
<feature type="domain" description="RagB/SusD" evidence="7">
    <location>
        <begin position="348"/>
        <end position="480"/>
    </location>
</feature>